<dbReference type="PANTHER" id="PTHR33608:SF6">
    <property type="entry name" value="BLL2464 PROTEIN"/>
    <property type="match status" value="1"/>
</dbReference>
<reference evidence="2 3" key="1">
    <citation type="journal article" date="2009" name="Environ. Microbiol.">
        <title>Genome sequence of Desulfobacterium autotrophicum HRM2, a marine sulfate reducer oxidizing organic carbon completely to carbon dioxide.</title>
        <authorList>
            <person name="Strittmatter A.W."/>
            <person name="Liesegang H."/>
            <person name="Rabus R."/>
            <person name="Decker I."/>
            <person name="Amann J."/>
            <person name="Andres S."/>
            <person name="Henne A."/>
            <person name="Fricke W.F."/>
            <person name="Martinez-Arias R."/>
            <person name="Bartels D."/>
            <person name="Goesmann A."/>
            <person name="Krause L."/>
            <person name="Puehler A."/>
            <person name="Klenk H.P."/>
            <person name="Richter M."/>
            <person name="Schuler M."/>
            <person name="Gloeckner F.O."/>
            <person name="Meyerdierks A."/>
            <person name="Gottschalk G."/>
            <person name="Amann R."/>
        </authorList>
    </citation>
    <scope>NUCLEOTIDE SEQUENCE [LARGE SCALE GENOMIC DNA]</scope>
    <source>
        <strain evidence="3">ATCC 43914 / DSM 3382 / HRM2</strain>
    </source>
</reference>
<dbReference type="PANTHER" id="PTHR33608">
    <property type="entry name" value="BLL2464 PROTEIN"/>
    <property type="match status" value="1"/>
</dbReference>
<keyword evidence="3" id="KW-1185">Reference proteome</keyword>
<dbReference type="OrthoDB" id="9776116at2"/>
<dbReference type="AlphaFoldDB" id="C0QK13"/>
<dbReference type="InterPro" id="IPR036465">
    <property type="entry name" value="vWFA_dom_sf"/>
</dbReference>
<dbReference type="SUPFAM" id="SSF53300">
    <property type="entry name" value="vWA-like"/>
    <property type="match status" value="1"/>
</dbReference>
<evidence type="ECO:0000259" key="1">
    <source>
        <dbReference type="Pfam" id="PF01882"/>
    </source>
</evidence>
<accession>C0QK13</accession>
<sequence length="292" mass="33453">MIPGEIIKKIKRVHIKSRRSVNTAMAGQYRSVFRGSGIEFEEVREYTPGDEIKSIDWKVSARLGRPFIKLYREERESVVMLVIDMSASQGFGTFSGLKLEKAAEVASVLAFSAIKNNDKVGVIFFTDQVEKYIPPKKGTGHVWRLIKEIFTFVPQGRGTDISAALDFLARVSRKRTTTFMISDLLDVNFDKRLRCVVPRHELIAILLCDDGDFELPGQGIVTLSCFETGNMVLLDASNKATRTLYRDRKYARYNIILETLKKNKVDCIELKTDAPVSDTLQRYFRRRERRIR</sequence>
<evidence type="ECO:0000313" key="3">
    <source>
        <dbReference type="Proteomes" id="UP000000442"/>
    </source>
</evidence>
<name>C0QK13_DESAH</name>
<dbReference type="HOGENOM" id="CLU_054927_2_0_7"/>
<protein>
    <recommendedName>
        <fullName evidence="1">DUF58 domain-containing protein</fullName>
    </recommendedName>
</protein>
<dbReference type="InterPro" id="IPR002881">
    <property type="entry name" value="DUF58"/>
</dbReference>
<dbReference type="Proteomes" id="UP000000442">
    <property type="component" value="Chromosome"/>
</dbReference>
<dbReference type="EMBL" id="CP001087">
    <property type="protein sequence ID" value="ACN16039.1"/>
    <property type="molecule type" value="Genomic_DNA"/>
</dbReference>
<organism evidence="2 3">
    <name type="scientific">Desulforapulum autotrophicum (strain ATCC 43914 / DSM 3382 / VKM B-1955 / HRM2)</name>
    <name type="common">Desulfobacterium autotrophicum</name>
    <dbReference type="NCBI Taxonomy" id="177437"/>
    <lineage>
        <taxon>Bacteria</taxon>
        <taxon>Pseudomonadati</taxon>
        <taxon>Thermodesulfobacteriota</taxon>
        <taxon>Desulfobacteria</taxon>
        <taxon>Desulfobacterales</taxon>
        <taxon>Desulfobacteraceae</taxon>
        <taxon>Desulforapulum</taxon>
    </lineage>
</organism>
<dbReference type="KEGG" id="dat:HRM2_29520"/>
<dbReference type="Pfam" id="PF01882">
    <property type="entry name" value="DUF58"/>
    <property type="match status" value="1"/>
</dbReference>
<gene>
    <name evidence="2" type="ordered locus">HRM2_29520</name>
</gene>
<feature type="domain" description="DUF58" evidence="1">
    <location>
        <begin position="42"/>
        <end position="248"/>
    </location>
</feature>
<dbReference type="eggNOG" id="COG1721">
    <property type="taxonomic scope" value="Bacteria"/>
</dbReference>
<dbReference type="RefSeq" id="WP_015904801.1">
    <property type="nucleotide sequence ID" value="NC_012108.1"/>
</dbReference>
<dbReference type="Gene3D" id="3.40.50.410">
    <property type="entry name" value="von Willebrand factor, type A domain"/>
    <property type="match status" value="1"/>
</dbReference>
<proteinExistence type="predicted"/>
<evidence type="ECO:0000313" key="2">
    <source>
        <dbReference type="EMBL" id="ACN16039.1"/>
    </source>
</evidence>
<dbReference type="STRING" id="177437.HRM2_29520"/>